<keyword evidence="3 5" id="KW-0863">Zinc-finger</keyword>
<evidence type="ECO:0000313" key="9">
    <source>
        <dbReference type="Proteomes" id="UP000654370"/>
    </source>
</evidence>
<dbReference type="Proteomes" id="UP000654370">
    <property type="component" value="Unassembled WGS sequence"/>
</dbReference>
<dbReference type="Pfam" id="PF00096">
    <property type="entry name" value="zf-C2H2"/>
    <property type="match status" value="2"/>
</dbReference>
<keyword evidence="1" id="KW-0479">Metal-binding</keyword>
<gene>
    <name evidence="8" type="ORF">INT43_005586</name>
</gene>
<feature type="compositionally biased region" description="Low complexity" evidence="6">
    <location>
        <begin position="178"/>
        <end position="194"/>
    </location>
</feature>
<feature type="region of interest" description="Disordered" evidence="6">
    <location>
        <begin position="1"/>
        <end position="21"/>
    </location>
</feature>
<evidence type="ECO:0000256" key="6">
    <source>
        <dbReference type="SAM" id="MobiDB-lite"/>
    </source>
</evidence>
<dbReference type="GO" id="GO:0000785">
    <property type="term" value="C:chromatin"/>
    <property type="evidence" value="ECO:0007669"/>
    <property type="project" value="TreeGrafter"/>
</dbReference>
<dbReference type="OrthoDB" id="10018191at2759"/>
<dbReference type="Gene3D" id="3.30.160.60">
    <property type="entry name" value="Classic Zinc Finger"/>
    <property type="match status" value="2"/>
</dbReference>
<evidence type="ECO:0000256" key="5">
    <source>
        <dbReference type="PROSITE-ProRule" id="PRU00042"/>
    </source>
</evidence>
<feature type="region of interest" description="Disordered" evidence="6">
    <location>
        <begin position="74"/>
        <end position="135"/>
    </location>
</feature>
<dbReference type="EMBL" id="JAEPQZ010000010">
    <property type="protein sequence ID" value="KAG2176352.1"/>
    <property type="molecule type" value="Genomic_DNA"/>
</dbReference>
<proteinExistence type="predicted"/>
<evidence type="ECO:0000259" key="7">
    <source>
        <dbReference type="PROSITE" id="PS50157"/>
    </source>
</evidence>
<dbReference type="PANTHER" id="PTHR14003">
    <property type="entry name" value="TRANSCRIPTIONAL REPRESSOR PROTEIN YY"/>
    <property type="match status" value="1"/>
</dbReference>
<keyword evidence="9" id="KW-1185">Reference proteome</keyword>
<evidence type="ECO:0000313" key="8">
    <source>
        <dbReference type="EMBL" id="KAG2176352.1"/>
    </source>
</evidence>
<keyword evidence="2" id="KW-0677">Repeat</keyword>
<reference evidence="8" key="1">
    <citation type="submission" date="2020-12" db="EMBL/GenBank/DDBJ databases">
        <title>Metabolic potential, ecology and presence of endohyphal bacteria is reflected in genomic diversity of Mucoromycotina.</title>
        <authorList>
            <person name="Muszewska A."/>
            <person name="Okrasinska A."/>
            <person name="Steczkiewicz K."/>
            <person name="Drgas O."/>
            <person name="Orlowska M."/>
            <person name="Perlinska-Lenart U."/>
            <person name="Aleksandrzak-Piekarczyk T."/>
            <person name="Szatraj K."/>
            <person name="Zielenkiewicz U."/>
            <person name="Pilsyk S."/>
            <person name="Malc E."/>
            <person name="Mieczkowski P."/>
            <person name="Kruszewska J.S."/>
            <person name="Biernat P."/>
            <person name="Pawlowska J."/>
        </authorList>
    </citation>
    <scope>NUCLEOTIDE SEQUENCE</scope>
    <source>
        <strain evidence="8">WA0000067209</strain>
    </source>
</reference>
<feature type="domain" description="C2H2-type" evidence="7">
    <location>
        <begin position="24"/>
        <end position="54"/>
    </location>
</feature>
<evidence type="ECO:0000256" key="4">
    <source>
        <dbReference type="ARBA" id="ARBA00022833"/>
    </source>
</evidence>
<evidence type="ECO:0000256" key="1">
    <source>
        <dbReference type="ARBA" id="ARBA00022723"/>
    </source>
</evidence>
<evidence type="ECO:0000256" key="2">
    <source>
        <dbReference type="ARBA" id="ARBA00022737"/>
    </source>
</evidence>
<feature type="compositionally biased region" description="Basic and acidic residues" evidence="6">
    <location>
        <begin position="79"/>
        <end position="103"/>
    </location>
</feature>
<dbReference type="SMART" id="SM00355">
    <property type="entry name" value="ZnF_C2H2"/>
    <property type="match status" value="2"/>
</dbReference>
<feature type="compositionally biased region" description="Basic residues" evidence="6">
    <location>
        <begin position="1"/>
        <end position="10"/>
    </location>
</feature>
<dbReference type="GO" id="GO:0000981">
    <property type="term" value="F:DNA-binding transcription factor activity, RNA polymerase II-specific"/>
    <property type="evidence" value="ECO:0007669"/>
    <property type="project" value="TreeGrafter"/>
</dbReference>
<dbReference type="GO" id="GO:0031519">
    <property type="term" value="C:PcG protein complex"/>
    <property type="evidence" value="ECO:0007669"/>
    <property type="project" value="TreeGrafter"/>
</dbReference>
<feature type="domain" description="C2H2-type" evidence="7">
    <location>
        <begin position="55"/>
        <end position="84"/>
    </location>
</feature>
<dbReference type="PROSITE" id="PS50157">
    <property type="entry name" value="ZINC_FINGER_C2H2_2"/>
    <property type="match status" value="2"/>
</dbReference>
<dbReference type="GO" id="GO:0000978">
    <property type="term" value="F:RNA polymerase II cis-regulatory region sequence-specific DNA binding"/>
    <property type="evidence" value="ECO:0007669"/>
    <property type="project" value="TreeGrafter"/>
</dbReference>
<organism evidence="8 9">
    <name type="scientific">Mortierella isabellina</name>
    <name type="common">Filamentous fungus</name>
    <name type="synonym">Umbelopsis isabellina</name>
    <dbReference type="NCBI Taxonomy" id="91625"/>
    <lineage>
        <taxon>Eukaryota</taxon>
        <taxon>Fungi</taxon>
        <taxon>Fungi incertae sedis</taxon>
        <taxon>Mucoromycota</taxon>
        <taxon>Mucoromycotina</taxon>
        <taxon>Umbelopsidomycetes</taxon>
        <taxon>Umbelopsidales</taxon>
        <taxon>Umbelopsidaceae</taxon>
        <taxon>Umbelopsis</taxon>
    </lineage>
</organism>
<feature type="region of interest" description="Disordered" evidence="6">
    <location>
        <begin position="173"/>
        <end position="212"/>
    </location>
</feature>
<dbReference type="AlphaFoldDB" id="A0A8H7PLP1"/>
<dbReference type="FunFam" id="3.30.160.60:FF:002343">
    <property type="entry name" value="Zinc finger protein 33A"/>
    <property type="match status" value="1"/>
</dbReference>
<name>A0A8H7PLP1_MORIS</name>
<dbReference type="GO" id="GO:0008270">
    <property type="term" value="F:zinc ion binding"/>
    <property type="evidence" value="ECO:0007669"/>
    <property type="project" value="UniProtKB-KW"/>
</dbReference>
<dbReference type="GO" id="GO:0005667">
    <property type="term" value="C:transcription regulator complex"/>
    <property type="evidence" value="ECO:0007669"/>
    <property type="project" value="TreeGrafter"/>
</dbReference>
<evidence type="ECO:0000256" key="3">
    <source>
        <dbReference type="ARBA" id="ARBA00022771"/>
    </source>
</evidence>
<keyword evidence="4" id="KW-0862">Zinc</keyword>
<sequence length="259" mass="29044">MPKTTSRHKQRSDGASGRSKQKLFQCTGFGDCNMVFTRSEHLARHARKHTGEKPFKCVVEGCDRMFSRFDNMMQHTQTHSHDRTTKKNREKFTDEVSPSERKQPSRSGPPPPLQTTMLTPPHTHERLPSSKENTVVNSWHSLPELPISPVSPTYNSWSAAPGTKPVSFYHCSPTSQHSPASLVRSASPASSVPSMDEPLSPSPTPNTKPDRRLSVAEICNPVNKTPTVERAMFLPLEDHIALTQDEYEALQGFTRFQQV</sequence>
<dbReference type="PANTHER" id="PTHR14003:SF19">
    <property type="entry name" value="YY2 TRANSCRIPTION FACTOR"/>
    <property type="match status" value="1"/>
</dbReference>
<dbReference type="SUPFAM" id="SSF57667">
    <property type="entry name" value="beta-beta-alpha zinc fingers"/>
    <property type="match status" value="1"/>
</dbReference>
<dbReference type="InterPro" id="IPR013087">
    <property type="entry name" value="Znf_C2H2_type"/>
</dbReference>
<accession>A0A8H7PLP1</accession>
<dbReference type="PROSITE" id="PS00028">
    <property type="entry name" value="ZINC_FINGER_C2H2_1"/>
    <property type="match status" value="1"/>
</dbReference>
<comment type="caution">
    <text evidence="8">The sequence shown here is derived from an EMBL/GenBank/DDBJ whole genome shotgun (WGS) entry which is preliminary data.</text>
</comment>
<dbReference type="InterPro" id="IPR036236">
    <property type="entry name" value="Znf_C2H2_sf"/>
</dbReference>
<protein>
    <recommendedName>
        <fullName evidence="7">C2H2-type domain-containing protein</fullName>
    </recommendedName>
</protein>